<evidence type="ECO:0000313" key="3">
    <source>
        <dbReference type="EMBL" id="MFB9838774.1"/>
    </source>
</evidence>
<sequence>MTHRIAALVSALPLTYAGMAFAPAARQPAGAAGVADIAHRGASAHAPENTLASFRQARTADADYFELDVQQTRDHVPVIMHDATLSRTTDAEKVFPGRSPWRVGDFTLAQIKRLDAGSWFSSRYAGERVPTLAETLREMEGSDMKLLLELKNPSLYPGMPGRVADELRAQPDWLLPDRTVVQSFDWPSVAAFHRLLPSVPTGVIGTPTAAQLPAVARYAGYVNPRYDTVSAAYVRAVHAQHMKVFAWVADTPATVRRLIGDRVDGIVSNRPEAVPH</sequence>
<feature type="domain" description="GP-PDE" evidence="2">
    <location>
        <begin position="34"/>
        <end position="276"/>
    </location>
</feature>
<dbReference type="Proteomes" id="UP001589627">
    <property type="component" value="Unassembled WGS sequence"/>
</dbReference>
<accession>A0ABV5YXJ0</accession>
<keyword evidence="4" id="KW-1185">Reference proteome</keyword>
<feature type="chain" id="PRO_5046790653" evidence="1">
    <location>
        <begin position="23"/>
        <end position="276"/>
    </location>
</feature>
<name>A0ABV5YXJ0_9ACTN</name>
<dbReference type="RefSeq" id="WP_378211864.1">
    <property type="nucleotide sequence ID" value="NZ_JBHLZP010000573.1"/>
</dbReference>
<comment type="caution">
    <text evidence="3">The sequence shown here is derived from an EMBL/GenBank/DDBJ whole genome shotgun (WGS) entry which is preliminary data.</text>
</comment>
<gene>
    <name evidence="3" type="ORF">ACFFNX_42175</name>
</gene>
<organism evidence="3 4">
    <name type="scientific">Actinoallomurus acaciae</name>
    <dbReference type="NCBI Taxonomy" id="502577"/>
    <lineage>
        <taxon>Bacteria</taxon>
        <taxon>Bacillati</taxon>
        <taxon>Actinomycetota</taxon>
        <taxon>Actinomycetes</taxon>
        <taxon>Streptosporangiales</taxon>
        <taxon>Thermomonosporaceae</taxon>
        <taxon>Actinoallomurus</taxon>
    </lineage>
</organism>
<keyword evidence="1" id="KW-0732">Signal</keyword>
<dbReference type="SUPFAM" id="SSF51695">
    <property type="entry name" value="PLC-like phosphodiesterases"/>
    <property type="match status" value="1"/>
</dbReference>
<feature type="signal peptide" evidence="1">
    <location>
        <begin position="1"/>
        <end position="22"/>
    </location>
</feature>
<proteinExistence type="predicted"/>
<evidence type="ECO:0000256" key="1">
    <source>
        <dbReference type="SAM" id="SignalP"/>
    </source>
</evidence>
<evidence type="ECO:0000313" key="4">
    <source>
        <dbReference type="Proteomes" id="UP001589627"/>
    </source>
</evidence>
<protein>
    <submittedName>
        <fullName evidence="3">Glycerophosphodiester phosphodiesterase</fullName>
    </submittedName>
</protein>
<dbReference type="Gene3D" id="3.20.20.190">
    <property type="entry name" value="Phosphatidylinositol (PI) phosphodiesterase"/>
    <property type="match status" value="1"/>
</dbReference>
<dbReference type="InterPro" id="IPR030395">
    <property type="entry name" value="GP_PDE_dom"/>
</dbReference>
<dbReference type="PROSITE" id="PS51704">
    <property type="entry name" value="GP_PDE"/>
    <property type="match status" value="1"/>
</dbReference>
<reference evidence="3 4" key="1">
    <citation type="submission" date="2024-09" db="EMBL/GenBank/DDBJ databases">
        <authorList>
            <person name="Sun Q."/>
            <person name="Mori K."/>
        </authorList>
    </citation>
    <scope>NUCLEOTIDE SEQUENCE [LARGE SCALE GENOMIC DNA]</scope>
    <source>
        <strain evidence="3 4">TBRC 0563</strain>
    </source>
</reference>
<dbReference type="PANTHER" id="PTHR46211">
    <property type="entry name" value="GLYCEROPHOSPHORYL DIESTER PHOSPHODIESTERASE"/>
    <property type="match status" value="1"/>
</dbReference>
<dbReference type="Pfam" id="PF03009">
    <property type="entry name" value="GDPD"/>
    <property type="match status" value="1"/>
</dbReference>
<evidence type="ECO:0000259" key="2">
    <source>
        <dbReference type="PROSITE" id="PS51704"/>
    </source>
</evidence>
<dbReference type="InterPro" id="IPR017946">
    <property type="entry name" value="PLC-like_Pdiesterase_TIM-brl"/>
</dbReference>
<dbReference type="EMBL" id="JBHLZP010000573">
    <property type="protein sequence ID" value="MFB9838774.1"/>
    <property type="molecule type" value="Genomic_DNA"/>
</dbReference>
<dbReference type="PANTHER" id="PTHR46211:SF1">
    <property type="entry name" value="GLYCEROPHOSPHODIESTER PHOSPHODIESTERASE, CYTOPLASMIC"/>
    <property type="match status" value="1"/>
</dbReference>